<feature type="transmembrane region" description="Helical" evidence="5">
    <location>
        <begin position="221"/>
        <end position="241"/>
    </location>
</feature>
<evidence type="ECO:0000313" key="8">
    <source>
        <dbReference type="Proteomes" id="UP001589814"/>
    </source>
</evidence>
<feature type="transmembrane region" description="Helical" evidence="5">
    <location>
        <begin position="7"/>
        <end position="28"/>
    </location>
</feature>
<protein>
    <submittedName>
        <fullName evidence="7">DMT family transporter</fullName>
    </submittedName>
</protein>
<dbReference type="Pfam" id="PF00892">
    <property type="entry name" value="EamA"/>
    <property type="match status" value="1"/>
</dbReference>
<name>A0ABV6G4N5_9GAMM</name>
<accession>A0ABV6G4N5</accession>
<feature type="transmembrane region" description="Helical" evidence="5">
    <location>
        <begin position="72"/>
        <end position="90"/>
    </location>
</feature>
<keyword evidence="3 5" id="KW-1133">Transmembrane helix</keyword>
<organism evidence="7 8">
    <name type="scientific">Kushneria aurantia</name>
    <dbReference type="NCBI Taxonomy" id="504092"/>
    <lineage>
        <taxon>Bacteria</taxon>
        <taxon>Pseudomonadati</taxon>
        <taxon>Pseudomonadota</taxon>
        <taxon>Gammaproteobacteria</taxon>
        <taxon>Oceanospirillales</taxon>
        <taxon>Halomonadaceae</taxon>
        <taxon>Kushneria</taxon>
    </lineage>
</organism>
<evidence type="ECO:0000313" key="7">
    <source>
        <dbReference type="EMBL" id="MFC0268628.1"/>
    </source>
</evidence>
<feature type="transmembrane region" description="Helical" evidence="5">
    <location>
        <begin position="253"/>
        <end position="272"/>
    </location>
</feature>
<evidence type="ECO:0000256" key="1">
    <source>
        <dbReference type="ARBA" id="ARBA00004141"/>
    </source>
</evidence>
<keyword evidence="2 5" id="KW-0812">Transmembrane</keyword>
<feature type="transmembrane region" description="Helical" evidence="5">
    <location>
        <begin position="278"/>
        <end position="295"/>
    </location>
</feature>
<evidence type="ECO:0000256" key="3">
    <source>
        <dbReference type="ARBA" id="ARBA00022989"/>
    </source>
</evidence>
<evidence type="ECO:0000259" key="6">
    <source>
        <dbReference type="Pfam" id="PF00892"/>
    </source>
</evidence>
<dbReference type="SUPFAM" id="SSF103481">
    <property type="entry name" value="Multidrug resistance efflux transporter EmrE"/>
    <property type="match status" value="2"/>
</dbReference>
<dbReference type="Proteomes" id="UP001589814">
    <property type="component" value="Unassembled WGS sequence"/>
</dbReference>
<feature type="transmembrane region" description="Helical" evidence="5">
    <location>
        <begin position="146"/>
        <end position="167"/>
    </location>
</feature>
<dbReference type="InterPro" id="IPR037185">
    <property type="entry name" value="EmrE-like"/>
</dbReference>
<dbReference type="RefSeq" id="WP_019951055.1">
    <property type="nucleotide sequence ID" value="NZ_JBHLVX010000046.1"/>
</dbReference>
<feature type="transmembrane region" description="Helical" evidence="5">
    <location>
        <begin position="179"/>
        <end position="201"/>
    </location>
</feature>
<keyword evidence="4 5" id="KW-0472">Membrane</keyword>
<gene>
    <name evidence="7" type="ORF">ACFFHW_11660</name>
</gene>
<evidence type="ECO:0000256" key="4">
    <source>
        <dbReference type="ARBA" id="ARBA00023136"/>
    </source>
</evidence>
<evidence type="ECO:0000256" key="2">
    <source>
        <dbReference type="ARBA" id="ARBA00022692"/>
    </source>
</evidence>
<comment type="subcellular location">
    <subcellularLocation>
        <location evidence="1">Membrane</location>
        <topology evidence="1">Multi-pass membrane protein</topology>
    </subcellularLocation>
</comment>
<dbReference type="PANTHER" id="PTHR22911:SF6">
    <property type="entry name" value="SOLUTE CARRIER FAMILY 35 MEMBER G1"/>
    <property type="match status" value="1"/>
</dbReference>
<proteinExistence type="predicted"/>
<keyword evidence="8" id="KW-1185">Reference proteome</keyword>
<feature type="transmembrane region" description="Helical" evidence="5">
    <location>
        <begin position="124"/>
        <end position="140"/>
    </location>
</feature>
<dbReference type="EMBL" id="JBHLVX010000046">
    <property type="protein sequence ID" value="MFC0268628.1"/>
    <property type="molecule type" value="Genomic_DNA"/>
</dbReference>
<feature type="domain" description="EamA" evidence="6">
    <location>
        <begin position="14"/>
        <end position="140"/>
    </location>
</feature>
<feature type="transmembrane region" description="Helical" evidence="5">
    <location>
        <begin position="96"/>
        <end position="117"/>
    </location>
</feature>
<dbReference type="InterPro" id="IPR000620">
    <property type="entry name" value="EamA_dom"/>
</dbReference>
<reference evidence="7 8" key="1">
    <citation type="submission" date="2024-09" db="EMBL/GenBank/DDBJ databases">
        <authorList>
            <person name="Sun Q."/>
            <person name="Mori K."/>
        </authorList>
    </citation>
    <scope>NUCLEOTIDE SEQUENCE [LARGE SCALE GENOMIC DNA]</scope>
    <source>
        <strain evidence="7 8">CCM 7415</strain>
    </source>
</reference>
<comment type="caution">
    <text evidence="7">The sequence shown here is derived from an EMBL/GenBank/DDBJ whole genome shotgun (WGS) entry which is preliminary data.</text>
</comment>
<sequence>MFQQKHFSSAVTGGVLTILATVFAMALADAIVKYASTDMTLWQIYVLRSLAVVPVLALLACGRVRVPGLGWILLRSLALSLMYLGIYAALPLLDLSVVAASLYTAPLFITLLAAIFLRDPINPGHWVAMFMGFLGVVLIVKPGGIGFTPFALLPVSAALLYAIAAVLTRAKCQLTPAPVLGFWLNVTLLAMGTTISCAIVSTQGADNVYPFLLGNWSRMSARNWMVIATLATLMVGISIGLAKAYQSPRPHVIAAFDYAFLIFAALWGFVFFGEVPDGWTLLGMTLIAVAGMLALRANAVAEKVRGSGEMQ</sequence>
<evidence type="ECO:0000256" key="5">
    <source>
        <dbReference type="SAM" id="Phobius"/>
    </source>
</evidence>
<dbReference type="PANTHER" id="PTHR22911">
    <property type="entry name" value="ACYL-MALONYL CONDENSING ENZYME-RELATED"/>
    <property type="match status" value="1"/>
</dbReference>
<feature type="transmembrane region" description="Helical" evidence="5">
    <location>
        <begin position="40"/>
        <end position="60"/>
    </location>
</feature>